<reference evidence="1 2" key="1">
    <citation type="submission" date="2017-10" db="EMBL/GenBank/DDBJ databases">
        <title>Genomics of the genus Arcobacter.</title>
        <authorList>
            <person name="Perez-Cataluna A."/>
            <person name="Figueras M.J."/>
        </authorList>
    </citation>
    <scope>NUCLEOTIDE SEQUENCE [LARGE SCALE GENOMIC DNA]</scope>
    <source>
        <strain evidence="1 2">DSM 24636</strain>
    </source>
</reference>
<dbReference type="RefSeq" id="WP_129082853.1">
    <property type="nucleotide sequence ID" value="NZ_CP041070.1"/>
</dbReference>
<keyword evidence="2" id="KW-1185">Reference proteome</keyword>
<dbReference type="PANTHER" id="PTHR30283">
    <property type="entry name" value="PEROXIDE STRESS RESPONSE PROTEIN YAAA"/>
    <property type="match status" value="1"/>
</dbReference>
<protein>
    <recommendedName>
        <fullName evidence="3">Peroxide stress protein YaaA</fullName>
    </recommendedName>
</protein>
<dbReference type="GO" id="GO:0033194">
    <property type="term" value="P:response to hydroperoxide"/>
    <property type="evidence" value="ECO:0007669"/>
    <property type="project" value="TreeGrafter"/>
</dbReference>
<proteinExistence type="predicted"/>
<dbReference type="EMBL" id="PDKO01000014">
    <property type="protein sequence ID" value="RXJ61564.1"/>
    <property type="molecule type" value="Genomic_DNA"/>
</dbReference>
<dbReference type="PANTHER" id="PTHR30283:SF4">
    <property type="entry name" value="PEROXIDE STRESS RESISTANCE PROTEIN YAAA"/>
    <property type="match status" value="1"/>
</dbReference>
<dbReference type="GO" id="GO:0005829">
    <property type="term" value="C:cytosol"/>
    <property type="evidence" value="ECO:0007669"/>
    <property type="project" value="TreeGrafter"/>
</dbReference>
<name>A0A4Q0XXV6_9BACT</name>
<dbReference type="STRING" id="877500.GCA_000935065_03233"/>
<dbReference type="InterPro" id="IPR005583">
    <property type="entry name" value="YaaA"/>
</dbReference>
<evidence type="ECO:0000313" key="2">
    <source>
        <dbReference type="Proteomes" id="UP000290191"/>
    </source>
</evidence>
<dbReference type="OrthoDB" id="3210767at2"/>
<dbReference type="Proteomes" id="UP000290191">
    <property type="component" value="Unassembled WGS sequence"/>
</dbReference>
<comment type="caution">
    <text evidence="1">The sequence shown here is derived from an EMBL/GenBank/DDBJ whole genome shotgun (WGS) entry which is preliminary data.</text>
</comment>
<dbReference type="Pfam" id="PF03883">
    <property type="entry name" value="H2O2_YaaD"/>
    <property type="match status" value="1"/>
</dbReference>
<gene>
    <name evidence="1" type="ORF">CRV06_13335</name>
</gene>
<evidence type="ECO:0008006" key="3">
    <source>
        <dbReference type="Google" id="ProtNLM"/>
    </source>
</evidence>
<sequence length="245" mass="28750">MKILLAPAETKNSGGEGKAFCKENFSFDNLFEKREEIFNRYEDFVKSSTLEELSKWFGLKKLDEVEKYKESLINKPTMKAIQRYNGVAFDALDYNSLNKDVQKYIDENVILFSNLFGPLLAKDKIPEYKYKQGAKLPDISVEKFYMDNFTKSLDEFVEDEVIDLRAGFYEKFYKVKKANTLTFKFIKEGKVVSHWAKFYRGKLLQEIAKNKISNLSEFMAMPLPNLRLNEIQEKKNIKLLIMEIE</sequence>
<organism evidence="1 2">
    <name type="scientific">Halarcobacter anaerophilus</name>
    <dbReference type="NCBI Taxonomy" id="877500"/>
    <lineage>
        <taxon>Bacteria</taxon>
        <taxon>Pseudomonadati</taxon>
        <taxon>Campylobacterota</taxon>
        <taxon>Epsilonproteobacteria</taxon>
        <taxon>Campylobacterales</taxon>
        <taxon>Arcobacteraceae</taxon>
        <taxon>Halarcobacter</taxon>
    </lineage>
</organism>
<evidence type="ECO:0000313" key="1">
    <source>
        <dbReference type="EMBL" id="RXJ61564.1"/>
    </source>
</evidence>
<dbReference type="AlphaFoldDB" id="A0A4Q0XXV6"/>
<accession>A0A4Q0XXV6</accession>